<dbReference type="InterPro" id="IPR027417">
    <property type="entry name" value="P-loop_NTPase"/>
</dbReference>
<dbReference type="SUPFAM" id="SSF52540">
    <property type="entry name" value="P-loop containing nucleoside triphosphate hydrolases"/>
    <property type="match status" value="1"/>
</dbReference>
<reference evidence="12 13" key="1">
    <citation type="journal article" date="2022" name="Allergy">
        <title>Genome assembly and annotation of Periplaneta americana reveal a comprehensive cockroach allergen profile.</title>
        <authorList>
            <person name="Wang L."/>
            <person name="Xiong Q."/>
            <person name="Saelim N."/>
            <person name="Wang L."/>
            <person name="Nong W."/>
            <person name="Wan A.T."/>
            <person name="Shi M."/>
            <person name="Liu X."/>
            <person name="Cao Q."/>
            <person name="Hui J.H.L."/>
            <person name="Sookrung N."/>
            <person name="Leung T.F."/>
            <person name="Tungtrongchitr A."/>
            <person name="Tsui S.K.W."/>
        </authorList>
    </citation>
    <scope>NUCLEOTIDE SEQUENCE [LARGE SCALE GENOMIC DNA]</scope>
    <source>
        <strain evidence="12">PWHHKU_190912</strain>
    </source>
</reference>
<comment type="caution">
    <text evidence="12">The sequence shown here is derived from an EMBL/GenBank/DDBJ whole genome shotgun (WGS) entry which is preliminary data.</text>
</comment>
<keyword evidence="4 11" id="KW-0812">Transmembrane</keyword>
<keyword evidence="10" id="KW-0675">Receptor</keyword>
<feature type="transmembrane region" description="Helical" evidence="11">
    <location>
        <begin position="6"/>
        <end position="22"/>
    </location>
</feature>
<evidence type="ECO:0000256" key="2">
    <source>
        <dbReference type="ARBA" id="ARBA00005619"/>
    </source>
</evidence>
<protein>
    <recommendedName>
        <fullName evidence="3">Signal recognition particle receptor subunit beta</fullName>
    </recommendedName>
</protein>
<sequence>ILICFVWQVTVIIHLLVCYLRVNECYKIKSMTFSVVFVLWRRKKAARRGILIMGLSDSGKTLLFSQLLHNKYVQTHTSVKENIDEYIAGNGSLKVIDIPGHERLRGKFFDEYKAIARGIVYVVDSVTFQKDIRDVAE</sequence>
<keyword evidence="7 11" id="KW-1133">Transmembrane helix</keyword>
<evidence type="ECO:0000256" key="11">
    <source>
        <dbReference type="SAM" id="Phobius"/>
    </source>
</evidence>
<keyword evidence="13" id="KW-1185">Reference proteome</keyword>
<name>A0ABQ8SBF6_PERAM</name>
<evidence type="ECO:0000256" key="5">
    <source>
        <dbReference type="ARBA" id="ARBA00022741"/>
    </source>
</evidence>
<keyword evidence="9 11" id="KW-0472">Membrane</keyword>
<evidence type="ECO:0000256" key="3">
    <source>
        <dbReference type="ARBA" id="ARBA00020256"/>
    </source>
</evidence>
<evidence type="ECO:0000313" key="13">
    <source>
        <dbReference type="Proteomes" id="UP001148838"/>
    </source>
</evidence>
<comment type="subcellular location">
    <subcellularLocation>
        <location evidence="1">Endoplasmic reticulum membrane</location>
        <topology evidence="1">Single-pass membrane protein</topology>
    </subcellularLocation>
</comment>
<dbReference type="Proteomes" id="UP001148838">
    <property type="component" value="Unassembled WGS sequence"/>
</dbReference>
<accession>A0ABQ8SBF6</accession>
<dbReference type="InterPro" id="IPR019009">
    <property type="entry name" value="SRP_receptor_beta_su"/>
</dbReference>
<keyword evidence="6" id="KW-0256">Endoplasmic reticulum</keyword>
<proteinExistence type="inferred from homology"/>
<evidence type="ECO:0000256" key="7">
    <source>
        <dbReference type="ARBA" id="ARBA00022989"/>
    </source>
</evidence>
<evidence type="ECO:0000256" key="1">
    <source>
        <dbReference type="ARBA" id="ARBA00004389"/>
    </source>
</evidence>
<evidence type="ECO:0000256" key="10">
    <source>
        <dbReference type="ARBA" id="ARBA00023170"/>
    </source>
</evidence>
<comment type="similarity">
    <text evidence="2">Belongs to the SRP receptor beta subunit family.</text>
</comment>
<dbReference type="Pfam" id="PF09439">
    <property type="entry name" value="SRPRB"/>
    <property type="match status" value="1"/>
</dbReference>
<evidence type="ECO:0000256" key="6">
    <source>
        <dbReference type="ARBA" id="ARBA00022824"/>
    </source>
</evidence>
<keyword evidence="5" id="KW-0547">Nucleotide-binding</keyword>
<organism evidence="12 13">
    <name type="scientific">Periplaneta americana</name>
    <name type="common">American cockroach</name>
    <name type="synonym">Blatta americana</name>
    <dbReference type="NCBI Taxonomy" id="6978"/>
    <lineage>
        <taxon>Eukaryota</taxon>
        <taxon>Metazoa</taxon>
        <taxon>Ecdysozoa</taxon>
        <taxon>Arthropoda</taxon>
        <taxon>Hexapoda</taxon>
        <taxon>Insecta</taxon>
        <taxon>Pterygota</taxon>
        <taxon>Neoptera</taxon>
        <taxon>Polyneoptera</taxon>
        <taxon>Dictyoptera</taxon>
        <taxon>Blattodea</taxon>
        <taxon>Blattoidea</taxon>
        <taxon>Blattidae</taxon>
        <taxon>Blattinae</taxon>
        <taxon>Periplaneta</taxon>
    </lineage>
</organism>
<feature type="non-terminal residue" evidence="12">
    <location>
        <position position="1"/>
    </location>
</feature>
<evidence type="ECO:0000256" key="8">
    <source>
        <dbReference type="ARBA" id="ARBA00023134"/>
    </source>
</evidence>
<dbReference type="Gene3D" id="3.40.50.300">
    <property type="entry name" value="P-loop containing nucleotide triphosphate hydrolases"/>
    <property type="match status" value="1"/>
</dbReference>
<gene>
    <name evidence="12" type="ORF">ANN_19760</name>
</gene>
<evidence type="ECO:0000313" key="12">
    <source>
        <dbReference type="EMBL" id="KAJ4431165.1"/>
    </source>
</evidence>
<evidence type="ECO:0000256" key="4">
    <source>
        <dbReference type="ARBA" id="ARBA00022692"/>
    </source>
</evidence>
<keyword evidence="8" id="KW-0342">GTP-binding</keyword>
<dbReference type="EMBL" id="JAJSOF020000031">
    <property type="protein sequence ID" value="KAJ4431165.1"/>
    <property type="molecule type" value="Genomic_DNA"/>
</dbReference>
<evidence type="ECO:0000256" key="9">
    <source>
        <dbReference type="ARBA" id="ARBA00023136"/>
    </source>
</evidence>